<evidence type="ECO:0000256" key="5">
    <source>
        <dbReference type="ARBA" id="ARBA00023029"/>
    </source>
</evidence>
<evidence type="ECO:0000256" key="9">
    <source>
        <dbReference type="PROSITE-ProRule" id="PRU01382"/>
    </source>
</evidence>
<keyword evidence="14" id="KW-1185">Reference proteome</keyword>
<evidence type="ECO:0000256" key="2">
    <source>
        <dbReference type="ARBA" id="ARBA00006645"/>
    </source>
</evidence>
<reference evidence="13" key="1">
    <citation type="submission" date="2022-08" db="EMBL/GenBank/DDBJ databases">
        <title>Novel sulfate-reducing endosymbionts in the free-living metamonad Anaeramoeba.</title>
        <authorList>
            <person name="Jerlstrom-Hultqvist J."/>
            <person name="Cepicka I."/>
            <person name="Gallot-Lavallee L."/>
            <person name="Salas-Leiva D."/>
            <person name="Curtis B.A."/>
            <person name="Zahonova K."/>
            <person name="Pipaliya S."/>
            <person name="Dacks J."/>
            <person name="Roger A.J."/>
        </authorList>
    </citation>
    <scope>NUCLEOTIDE SEQUENCE</scope>
    <source>
        <strain evidence="13">Schooner1</strain>
    </source>
</reference>
<keyword evidence="6 9" id="KW-0238">DNA-binding</keyword>
<feature type="active site" description="O-(3'-phospho-DNA)-tyrosine intermediate" evidence="9">
    <location>
        <position position="837"/>
    </location>
</feature>
<keyword evidence="5 9" id="KW-0799">Topoisomerase</keyword>
<evidence type="ECO:0000313" key="13">
    <source>
        <dbReference type="EMBL" id="KAJ6243980.1"/>
    </source>
</evidence>
<dbReference type="Gene3D" id="1.10.10.41">
    <property type="entry name" value="Yeast DNA topoisomerase - domain 1"/>
    <property type="match status" value="1"/>
</dbReference>
<dbReference type="Gene3D" id="3.90.15.10">
    <property type="entry name" value="Topoisomerase I, Chain A, domain 3"/>
    <property type="match status" value="1"/>
</dbReference>
<dbReference type="Pfam" id="PF02919">
    <property type="entry name" value="Topoisom_I_N"/>
    <property type="match status" value="1"/>
</dbReference>
<evidence type="ECO:0000313" key="14">
    <source>
        <dbReference type="Proteomes" id="UP001150062"/>
    </source>
</evidence>
<dbReference type="InterPro" id="IPR008336">
    <property type="entry name" value="TopoI_DNA-bd_euk"/>
</dbReference>
<dbReference type="InterPro" id="IPR014711">
    <property type="entry name" value="TopoI_cat_a-hlx-sub_euk"/>
</dbReference>
<evidence type="ECO:0000256" key="8">
    <source>
        <dbReference type="ARBA" id="ARBA00033297"/>
    </source>
</evidence>
<dbReference type="PROSITE" id="PS00176">
    <property type="entry name" value="TOPO_IB_1"/>
    <property type="match status" value="1"/>
</dbReference>
<sequence>MNNSLSSLINFKATNNEQQSSESLSSLLLTHLPTTQNINIKDELQINNLENSVPKPIFSLSDLLNNRVTNNKKPKQKQKEKKETKMTFNEKRTRYNHTKNNKKKHLGVSLLNSTFDSPNTTKLKNTIQKTKNLTISNKKKEIKNEKEKEKEIEKEIEKEREKEKENEKENEREKEREKEKEKEIKIEKPNENLQSEIKQNNSPSLFSLLESNFKQDIKIEFPQNLGSKEITLTEEFVKINLKKGWKWVTLSHNGVLFPPEYEPHGIKLLYKGQPVELTPRQEECATMYAKCIGQQCDTPLFKKNFFQDFKKILDERHIIQKFEFCDFSLIKKHLDDQSELRKMKRKNMGRVEKKILKEEREEKVQKYKYAMVDGRKEKIGNFRVEPPGLFRGRGKHPFTGKVKARIRPEDITINIGKNSIIPTPPNGGEWKEIVHQHNSIWIAKWIEPNLKTKKYVFFSQDSSFHKSNDMEKYEKARKLKKYIGKIRKDYEKKMQSRKKTKRQLGTALWIIDKLAIRGGGEKNLKTSADTVGCTTLRVEHIKLKKQKRGNFLCFDFLGKDSMRYVKKMKINNKHVWENLKKFVYKKRKKEKVFDFITLGSLNKYLKSLMPSLSAKVFRTFNASYTLFQELKRMPENLDPIQMLDFFQESNRKVAILCNHQRSIPKSFGKQLETINLKLENLKTELELFNSHINSNKELVRFEEIKKKKKKITDEDLIRKRKSNEADGGGDDDDDDDNDDDDDDDETDDDMNNKNKQKETEELGNNKKTDKNIIENSKDLDKVSENNDEIEKIEKTYTVEQLKKKKKTIEKKILKLEQNKKSKENLKGIALGTSKINYIDPRIIFSWTKKYQLPIKKIYSQKLIEKFSWANTVSPDWKY</sequence>
<feature type="compositionally biased region" description="Acidic residues" evidence="11">
    <location>
        <begin position="727"/>
        <end position="749"/>
    </location>
</feature>
<evidence type="ECO:0000256" key="7">
    <source>
        <dbReference type="ARBA" id="ARBA00023235"/>
    </source>
</evidence>
<feature type="coiled-coil region" evidence="10">
    <location>
        <begin position="798"/>
        <end position="825"/>
    </location>
</feature>
<accession>A0ABQ8YH95</accession>
<dbReference type="CDD" id="cd00660">
    <property type="entry name" value="Topoisomer_IB_N"/>
    <property type="match status" value="1"/>
</dbReference>
<organism evidence="13 14">
    <name type="scientific">Anaeramoeba flamelloides</name>
    <dbReference type="NCBI Taxonomy" id="1746091"/>
    <lineage>
        <taxon>Eukaryota</taxon>
        <taxon>Metamonada</taxon>
        <taxon>Anaeramoebidae</taxon>
        <taxon>Anaeramoeba</taxon>
    </lineage>
</organism>
<dbReference type="SUPFAM" id="SSF56349">
    <property type="entry name" value="DNA breaking-rejoining enzymes"/>
    <property type="match status" value="1"/>
</dbReference>
<evidence type="ECO:0000256" key="4">
    <source>
        <dbReference type="ARBA" id="ARBA00019632"/>
    </source>
</evidence>
<evidence type="ECO:0000256" key="6">
    <source>
        <dbReference type="ARBA" id="ARBA00023125"/>
    </source>
</evidence>
<evidence type="ECO:0000256" key="10">
    <source>
        <dbReference type="SAM" id="Coils"/>
    </source>
</evidence>
<dbReference type="SUPFAM" id="SSF56741">
    <property type="entry name" value="Eukaryotic DNA topoisomerase I, N-terminal DNA-binding fragment"/>
    <property type="match status" value="1"/>
</dbReference>
<dbReference type="PRINTS" id="PR00416">
    <property type="entry name" value="EUTPISMRASEI"/>
</dbReference>
<feature type="compositionally biased region" description="Polar residues" evidence="11">
    <location>
        <begin position="110"/>
        <end position="123"/>
    </location>
</feature>
<comment type="catalytic activity">
    <reaction evidence="1 9">
        <text>ATP-independent breakage of single-stranded DNA, followed by passage and rejoining.</text>
        <dbReference type="EC" id="5.6.2.1"/>
    </reaction>
</comment>
<proteinExistence type="inferred from homology"/>
<dbReference type="InterPro" id="IPR013499">
    <property type="entry name" value="TopoI_euk"/>
</dbReference>
<feature type="region of interest" description="Disordered" evidence="11">
    <location>
        <begin position="94"/>
        <end position="123"/>
    </location>
</feature>
<dbReference type="Proteomes" id="UP001150062">
    <property type="component" value="Unassembled WGS sequence"/>
</dbReference>
<dbReference type="InterPro" id="IPR014727">
    <property type="entry name" value="TopoI_cat_a/b-sub_euk"/>
</dbReference>
<dbReference type="InterPro" id="IPR013500">
    <property type="entry name" value="TopoI_cat_euk"/>
</dbReference>
<dbReference type="Pfam" id="PF01028">
    <property type="entry name" value="Topoisom_I"/>
    <property type="match status" value="1"/>
</dbReference>
<protein>
    <recommendedName>
        <fullName evidence="4">DNA topoisomerase 1</fullName>
        <ecNumber evidence="3">5.6.2.1</ecNumber>
    </recommendedName>
    <alternativeName>
        <fullName evidence="8">DNA topoisomerase I</fullName>
    </alternativeName>
</protein>
<dbReference type="EMBL" id="JAOAOG010000167">
    <property type="protein sequence ID" value="KAJ6243980.1"/>
    <property type="molecule type" value="Genomic_DNA"/>
</dbReference>
<dbReference type="Gene3D" id="1.10.132.10">
    <property type="match status" value="2"/>
</dbReference>
<dbReference type="InterPro" id="IPR011010">
    <property type="entry name" value="DNA_brk_join_enz"/>
</dbReference>
<dbReference type="InterPro" id="IPR018521">
    <property type="entry name" value="TopoIB_AS"/>
</dbReference>
<evidence type="ECO:0000259" key="12">
    <source>
        <dbReference type="SMART" id="SM00435"/>
    </source>
</evidence>
<feature type="compositionally biased region" description="Basic residues" evidence="11">
    <location>
        <begin position="94"/>
        <end position="106"/>
    </location>
</feature>
<evidence type="ECO:0000256" key="3">
    <source>
        <dbReference type="ARBA" id="ARBA00012891"/>
    </source>
</evidence>
<dbReference type="InterPro" id="IPR036202">
    <property type="entry name" value="TopoI_DNA-bd_euk_N_sf"/>
</dbReference>
<dbReference type="InterPro" id="IPR001631">
    <property type="entry name" value="TopoI"/>
</dbReference>
<evidence type="ECO:0000256" key="1">
    <source>
        <dbReference type="ARBA" id="ARBA00000213"/>
    </source>
</evidence>
<feature type="region of interest" description="Disordered" evidence="11">
    <location>
        <begin position="142"/>
        <end position="185"/>
    </location>
</feature>
<dbReference type="Pfam" id="PF14370">
    <property type="entry name" value="Topo_C_assoc"/>
    <property type="match status" value="1"/>
</dbReference>
<dbReference type="Gene3D" id="2.170.11.10">
    <property type="entry name" value="DNA Topoisomerase I, domain 2"/>
    <property type="match status" value="1"/>
</dbReference>
<dbReference type="PANTHER" id="PTHR10290:SF3">
    <property type="entry name" value="DNA TOPOISOMERASE 1"/>
    <property type="match status" value="1"/>
</dbReference>
<dbReference type="EC" id="5.6.2.1" evidence="3"/>
<keyword evidence="7 9" id="KW-0413">Isomerase</keyword>
<gene>
    <name evidence="13" type="ORF">M0813_21771</name>
</gene>
<dbReference type="InterPro" id="IPR025834">
    <property type="entry name" value="TopoI_C_dom"/>
</dbReference>
<comment type="caution">
    <text evidence="13">The sequence shown here is derived from an EMBL/GenBank/DDBJ whole genome shotgun (WGS) entry which is preliminary data.</text>
</comment>
<dbReference type="InterPro" id="IPR013034">
    <property type="entry name" value="DNA_topo_DNA_db_N_dom1"/>
</dbReference>
<feature type="compositionally biased region" description="Basic and acidic residues" evidence="11">
    <location>
        <begin position="750"/>
        <end position="772"/>
    </location>
</feature>
<feature type="region of interest" description="Disordered" evidence="11">
    <location>
        <begin position="720"/>
        <end position="772"/>
    </location>
</feature>
<evidence type="ECO:0000256" key="11">
    <source>
        <dbReference type="SAM" id="MobiDB-lite"/>
    </source>
</evidence>
<dbReference type="InterPro" id="IPR013030">
    <property type="entry name" value="DNA_topo_DNA_db_N_dom2"/>
</dbReference>
<keyword evidence="10" id="KW-0175">Coiled coil</keyword>
<name>A0ABQ8YH95_9EUKA</name>
<dbReference type="PANTHER" id="PTHR10290">
    <property type="entry name" value="DNA TOPOISOMERASE I"/>
    <property type="match status" value="1"/>
</dbReference>
<dbReference type="SMART" id="SM00435">
    <property type="entry name" value="TOPEUc"/>
    <property type="match status" value="1"/>
</dbReference>
<comment type="similarity">
    <text evidence="2 9">Belongs to the type IB topoisomerase family.</text>
</comment>
<dbReference type="PROSITE" id="PS52038">
    <property type="entry name" value="TOPO_IB_2"/>
    <property type="match status" value="1"/>
</dbReference>
<dbReference type="InterPro" id="IPR051062">
    <property type="entry name" value="Topoisomerase_IB"/>
</dbReference>
<feature type="domain" description="DNA topoisomerase I eukaryotic-type" evidence="12">
    <location>
        <begin position="389"/>
        <end position="851"/>
    </location>
</feature>